<proteinExistence type="predicted"/>
<accession>A0A0E9PBK3</accession>
<sequence length="43" mass="5015">MSGSRSVSSQSVRIWFKPFPLPLQHNTCNIMLKNRNKNKVKLE</sequence>
<name>A0A0E9PBK3_ANGAN</name>
<dbReference type="AlphaFoldDB" id="A0A0E9PBK3"/>
<reference evidence="1" key="2">
    <citation type="journal article" date="2015" name="Fish Shellfish Immunol.">
        <title>Early steps in the European eel (Anguilla anguilla)-Vibrio vulnificus interaction in the gills: Role of the RtxA13 toxin.</title>
        <authorList>
            <person name="Callol A."/>
            <person name="Pajuelo D."/>
            <person name="Ebbesson L."/>
            <person name="Teles M."/>
            <person name="MacKenzie S."/>
            <person name="Amaro C."/>
        </authorList>
    </citation>
    <scope>NUCLEOTIDE SEQUENCE</scope>
</reference>
<organism evidence="1">
    <name type="scientific">Anguilla anguilla</name>
    <name type="common">European freshwater eel</name>
    <name type="synonym">Muraena anguilla</name>
    <dbReference type="NCBI Taxonomy" id="7936"/>
    <lineage>
        <taxon>Eukaryota</taxon>
        <taxon>Metazoa</taxon>
        <taxon>Chordata</taxon>
        <taxon>Craniata</taxon>
        <taxon>Vertebrata</taxon>
        <taxon>Euteleostomi</taxon>
        <taxon>Actinopterygii</taxon>
        <taxon>Neopterygii</taxon>
        <taxon>Teleostei</taxon>
        <taxon>Anguilliformes</taxon>
        <taxon>Anguillidae</taxon>
        <taxon>Anguilla</taxon>
    </lineage>
</organism>
<reference evidence="1" key="1">
    <citation type="submission" date="2014-11" db="EMBL/GenBank/DDBJ databases">
        <authorList>
            <person name="Amaro Gonzalez C."/>
        </authorList>
    </citation>
    <scope>NUCLEOTIDE SEQUENCE</scope>
</reference>
<evidence type="ECO:0000313" key="1">
    <source>
        <dbReference type="EMBL" id="JAH02056.1"/>
    </source>
</evidence>
<dbReference type="EMBL" id="GBXM01106521">
    <property type="protein sequence ID" value="JAH02056.1"/>
    <property type="molecule type" value="Transcribed_RNA"/>
</dbReference>
<protein>
    <submittedName>
        <fullName evidence="1">Uncharacterized protein</fullName>
    </submittedName>
</protein>